<feature type="region of interest" description="Disordered" evidence="1">
    <location>
        <begin position="311"/>
        <end position="346"/>
    </location>
</feature>
<dbReference type="NCBIfam" id="NF040582">
    <property type="entry name" value="STY4528_fam"/>
    <property type="match status" value="1"/>
</dbReference>
<name>A0A6G9ID18_9GAMM</name>
<feature type="compositionally biased region" description="Polar residues" evidence="1">
    <location>
        <begin position="181"/>
        <end position="196"/>
    </location>
</feature>
<dbReference type="KEGG" id="orb:IPMB12_10790"/>
<feature type="compositionally biased region" description="Basic and acidic residues" evidence="1">
    <location>
        <begin position="327"/>
        <end position="346"/>
    </location>
</feature>
<dbReference type="InParanoid" id="A0A6G9ID18"/>
<proteinExistence type="predicted"/>
<dbReference type="AlphaFoldDB" id="A0A6G9ID18"/>
<dbReference type="EMBL" id="CP050253">
    <property type="protein sequence ID" value="QIQ22125.1"/>
    <property type="molecule type" value="Genomic_DNA"/>
</dbReference>
<organism evidence="2 3">
    <name type="scientific">Zophobihabitans entericus</name>
    <dbReference type="NCBI Taxonomy" id="1635327"/>
    <lineage>
        <taxon>Bacteria</taxon>
        <taxon>Pseudomonadati</taxon>
        <taxon>Pseudomonadota</taxon>
        <taxon>Gammaproteobacteria</taxon>
        <taxon>Orbales</taxon>
        <taxon>Orbaceae</taxon>
        <taxon>Zophobihabitans</taxon>
    </lineage>
</organism>
<reference evidence="2 3" key="1">
    <citation type="submission" date="2020-03" db="EMBL/GenBank/DDBJ databases">
        <title>Complete genome sequence of Orbus sp. IPMB12 (BCRC 80908).</title>
        <authorList>
            <person name="Lo W.-S."/>
            <person name="Chang T.-H."/>
            <person name="Kuo C.-H."/>
        </authorList>
    </citation>
    <scope>NUCLEOTIDE SEQUENCE [LARGE SCALE GENOMIC DNA]</scope>
    <source>
        <strain evidence="2 3">IPMB12</strain>
    </source>
</reference>
<evidence type="ECO:0000313" key="3">
    <source>
        <dbReference type="Proteomes" id="UP000501168"/>
    </source>
</evidence>
<dbReference type="RefSeq" id="WP_166917422.1">
    <property type="nucleotide sequence ID" value="NZ_CP050253.1"/>
</dbReference>
<dbReference type="InterPro" id="IPR047749">
    <property type="entry name" value="STY4528-like"/>
</dbReference>
<evidence type="ECO:0000313" key="2">
    <source>
        <dbReference type="EMBL" id="QIQ22125.1"/>
    </source>
</evidence>
<evidence type="ECO:0000256" key="1">
    <source>
        <dbReference type="SAM" id="MobiDB-lite"/>
    </source>
</evidence>
<dbReference type="Proteomes" id="UP000501168">
    <property type="component" value="Chromosome"/>
</dbReference>
<keyword evidence="3" id="KW-1185">Reference proteome</keyword>
<protein>
    <submittedName>
        <fullName evidence="2">Uncharacterized protein</fullName>
    </submittedName>
</protein>
<gene>
    <name evidence="2" type="ORF">IPMB12_10790</name>
</gene>
<sequence length="357" mass="40972">MTNLPDGFIYSGNPHESVPRALFLDRRITPIERNAWQVIRMLLQADQITAFPSYEELKPYLTSLPYADKASSETVARAMTILRLTRWLSLYKKRRSSSGHIQSNLYILHDAPVSLLEALELDPEYLYLVCQSVNHASKSIQIVASKILEEINQDPTLSKAKLPTRLEILIEQVNRQRYPQRYASSESEVTQNNLIRNQKKQHSESESGQKVNNINSVRNPKSDVRSSKSNNINILLQQGMVIPERFKQLPQQQQQAVLTSMQHLSLPLQQQVFIEWDKRCATHQVRNPPSYLFGIIQKAYKGELNALVETPTMPQQSTPPPMAQPKTEPKIESKRTDRDTARQKLAEIKQMIKTHGR</sequence>
<accession>A0A6G9ID18</accession>
<feature type="region of interest" description="Disordered" evidence="1">
    <location>
        <begin position="181"/>
        <end position="230"/>
    </location>
</feature>
<feature type="compositionally biased region" description="Polar residues" evidence="1">
    <location>
        <begin position="208"/>
        <end position="219"/>
    </location>
</feature>